<accession>A0A8H7CQE7</accession>
<comment type="caution">
    <text evidence="1">The sequence shown here is derived from an EMBL/GenBank/DDBJ whole genome shotgun (WGS) entry which is preliminary data.</text>
</comment>
<dbReference type="Gene3D" id="3.80.10.10">
    <property type="entry name" value="Ribonuclease Inhibitor"/>
    <property type="match status" value="1"/>
</dbReference>
<dbReference type="OrthoDB" id="3145912at2759"/>
<dbReference type="AlphaFoldDB" id="A0A8H7CQE7"/>
<organism evidence="1 2">
    <name type="scientific">Mycena sanguinolenta</name>
    <dbReference type="NCBI Taxonomy" id="230812"/>
    <lineage>
        <taxon>Eukaryota</taxon>
        <taxon>Fungi</taxon>
        <taxon>Dikarya</taxon>
        <taxon>Basidiomycota</taxon>
        <taxon>Agaricomycotina</taxon>
        <taxon>Agaricomycetes</taxon>
        <taxon>Agaricomycetidae</taxon>
        <taxon>Agaricales</taxon>
        <taxon>Marasmiineae</taxon>
        <taxon>Mycenaceae</taxon>
        <taxon>Mycena</taxon>
    </lineage>
</organism>
<evidence type="ECO:0000313" key="1">
    <source>
        <dbReference type="EMBL" id="KAF7346389.1"/>
    </source>
</evidence>
<evidence type="ECO:0000313" key="2">
    <source>
        <dbReference type="Proteomes" id="UP000623467"/>
    </source>
</evidence>
<gene>
    <name evidence="1" type="ORF">MSAN_01866800</name>
</gene>
<keyword evidence="2" id="KW-1185">Reference proteome</keyword>
<dbReference type="Proteomes" id="UP000623467">
    <property type="component" value="Unassembled WGS sequence"/>
</dbReference>
<reference evidence="1" key="1">
    <citation type="submission" date="2020-05" db="EMBL/GenBank/DDBJ databases">
        <title>Mycena genomes resolve the evolution of fungal bioluminescence.</title>
        <authorList>
            <person name="Tsai I.J."/>
        </authorList>
    </citation>
    <scope>NUCLEOTIDE SEQUENCE</scope>
    <source>
        <strain evidence="1">160909Yilan</strain>
    </source>
</reference>
<dbReference type="InterPro" id="IPR032675">
    <property type="entry name" value="LRR_dom_sf"/>
</dbReference>
<name>A0A8H7CQE7_9AGAR</name>
<proteinExistence type="predicted"/>
<dbReference type="EMBL" id="JACAZH010000019">
    <property type="protein sequence ID" value="KAF7346389.1"/>
    <property type="molecule type" value="Genomic_DNA"/>
</dbReference>
<protein>
    <submittedName>
        <fullName evidence="1">Uncharacterized protein</fullName>
    </submittedName>
</protein>
<sequence length="273" mass="31224">MPTLPSELEREIFEIAIRDNHNNAAWKLNFSLVARRVQYWIDLVYYEVVTIKTPVQAHKFLELVDWKPHDFFALAVKSLCIAYSISAVDASRILSVCSNVQQLACWVPWEKSPNLTQLLNSLCRLNQLSIETGHFLSILRSQSTPFPGLTHLELKWWLSSPRTSLDLGALPNLTHVSLSRAGRSEAESVCLTCASLQVLVIQKLAPEEEYAFDARIVMAPSDITYGEPVEVWEDVAFRRPENMWAYAENVVLSRKQKLDGRWYVLRLTYNAQS</sequence>
<dbReference type="SUPFAM" id="SSF52047">
    <property type="entry name" value="RNI-like"/>
    <property type="match status" value="1"/>
</dbReference>